<dbReference type="PANTHER" id="PTHR35400:SF1">
    <property type="entry name" value="SLR1083 PROTEIN"/>
    <property type="match status" value="1"/>
</dbReference>
<evidence type="ECO:0000313" key="4">
    <source>
        <dbReference type="Proteomes" id="UP000593765"/>
    </source>
</evidence>
<dbReference type="AlphaFoldDB" id="A0A7M2X158"/>
<dbReference type="Gene3D" id="3.90.1570.10">
    <property type="entry name" value="tt1808, chain A"/>
    <property type="match status" value="1"/>
</dbReference>
<feature type="domain" description="Putative restriction endonuclease" evidence="2">
    <location>
        <begin position="14"/>
        <end position="156"/>
    </location>
</feature>
<proteinExistence type="predicted"/>
<dbReference type="InterPro" id="IPR008538">
    <property type="entry name" value="Uma2"/>
</dbReference>
<dbReference type="SUPFAM" id="SSF52980">
    <property type="entry name" value="Restriction endonuclease-like"/>
    <property type="match status" value="1"/>
</dbReference>
<keyword evidence="3" id="KW-0255">Endonuclease</keyword>
<dbReference type="InterPro" id="IPR011335">
    <property type="entry name" value="Restrct_endonuc-II-like"/>
</dbReference>
<evidence type="ECO:0000313" key="3">
    <source>
        <dbReference type="EMBL" id="QOV90470.1"/>
    </source>
</evidence>
<dbReference type="EMBL" id="CP063458">
    <property type="protein sequence ID" value="QOV90470.1"/>
    <property type="molecule type" value="Genomic_DNA"/>
</dbReference>
<reference evidence="3 4" key="1">
    <citation type="submission" date="2020-10" db="EMBL/GenBank/DDBJ databases">
        <title>Wide distribution of Phycisphaera-like planctomycetes from WD2101 soil group in peatlands and genome analysis of the first cultivated representative.</title>
        <authorList>
            <person name="Dedysh S.N."/>
            <person name="Beletsky A.V."/>
            <person name="Ivanova A."/>
            <person name="Kulichevskaya I.S."/>
            <person name="Suzina N.E."/>
            <person name="Philippov D.A."/>
            <person name="Rakitin A.L."/>
            <person name="Mardanov A.V."/>
            <person name="Ravin N.V."/>
        </authorList>
    </citation>
    <scope>NUCLEOTIDE SEQUENCE [LARGE SCALE GENOMIC DNA]</scope>
    <source>
        <strain evidence="3 4">M1803</strain>
    </source>
</reference>
<dbReference type="KEGG" id="hbs:IPV69_03640"/>
<dbReference type="CDD" id="cd06260">
    <property type="entry name" value="DUF820-like"/>
    <property type="match status" value="1"/>
</dbReference>
<sequence>MKLLEPRIKRWTRDEYYQMADLGWFRGKRALLLSGEIYEMAGQGNWHSVAISLVDIALRPVFTVDKYWIRPQMPLDLEDGTSEPEPDIAVVLGTPNDYSQHPSTARLIVEIADSSLYLDRRKAAYYAAADVPEYWILNLRERALEVHRTPQWNSTSHWDRDTPPDASYTDRQILSPDDVISPVAMPTATIVLNELFPARPKGDTF</sequence>
<dbReference type="InterPro" id="IPR012296">
    <property type="entry name" value="Nuclease_put_TT1808"/>
</dbReference>
<keyword evidence="3" id="KW-0378">Hydrolase</keyword>
<protein>
    <submittedName>
        <fullName evidence="3">Uma2 family endonuclease</fullName>
    </submittedName>
</protein>
<evidence type="ECO:0000259" key="2">
    <source>
        <dbReference type="Pfam" id="PF05685"/>
    </source>
</evidence>
<dbReference type="Pfam" id="PF05685">
    <property type="entry name" value="Uma2"/>
    <property type="match status" value="1"/>
</dbReference>
<dbReference type="RefSeq" id="WP_206293556.1">
    <property type="nucleotide sequence ID" value="NZ_CP063458.1"/>
</dbReference>
<accession>A0A7M2X158</accession>
<dbReference type="GO" id="GO:0004519">
    <property type="term" value="F:endonuclease activity"/>
    <property type="evidence" value="ECO:0007669"/>
    <property type="project" value="UniProtKB-KW"/>
</dbReference>
<organism evidence="3 4">
    <name type="scientific">Humisphaera borealis</name>
    <dbReference type="NCBI Taxonomy" id="2807512"/>
    <lineage>
        <taxon>Bacteria</taxon>
        <taxon>Pseudomonadati</taxon>
        <taxon>Planctomycetota</taxon>
        <taxon>Phycisphaerae</taxon>
        <taxon>Tepidisphaerales</taxon>
        <taxon>Tepidisphaeraceae</taxon>
        <taxon>Humisphaera</taxon>
    </lineage>
</organism>
<keyword evidence="4" id="KW-1185">Reference proteome</keyword>
<name>A0A7M2X158_9BACT</name>
<dbReference type="PANTHER" id="PTHR35400">
    <property type="entry name" value="SLR1083 PROTEIN"/>
    <property type="match status" value="1"/>
</dbReference>
<dbReference type="Proteomes" id="UP000593765">
    <property type="component" value="Chromosome"/>
</dbReference>
<gene>
    <name evidence="3" type="ORF">IPV69_03640</name>
</gene>
<feature type="region of interest" description="Disordered" evidence="1">
    <location>
        <begin position="151"/>
        <end position="171"/>
    </location>
</feature>
<evidence type="ECO:0000256" key="1">
    <source>
        <dbReference type="SAM" id="MobiDB-lite"/>
    </source>
</evidence>
<keyword evidence="3" id="KW-0540">Nuclease</keyword>